<dbReference type="InterPro" id="IPR052999">
    <property type="entry name" value="PTS1_Protein"/>
</dbReference>
<evidence type="ECO:0000313" key="2">
    <source>
        <dbReference type="EMBL" id="ETI23381.1"/>
    </source>
</evidence>
<sequence length="374" mass="40284">MHDPSTRIPSPPISDDEQSIDASRCANGVDVEISSDTVVSLTARTTAETAGSPARFETSSAASSSSTTVSSPPSELPSATSSTTTVSSPPSEPSKPRSRQRVDFAKLQSIFAAESATDNTDPTPSPSLSSLWYILTTALLLAFHKEKLIADLWTYLAVNVARASGTNDDDHHHHHLLLTTARHIREASLKASTLVGFPRAINALLTLHRAIQSSHPALSTVLQRDSSLRSSPWLSPADKFNRGMALFQTIYDRHTPRVVSTMSSCSGGDLTHFAIQCIYGELLAENAIIGDLETGMLEFVCCLADGVAPQAKGHFFGSVNLGATRGQLRGAVLMAQELARQVRVPCAWDGGAAEEHDEGDEEDMDEWKFLQRVM</sequence>
<evidence type="ECO:0000313" key="3">
    <source>
        <dbReference type="Proteomes" id="UP000030678"/>
    </source>
</evidence>
<name>V9D9N7_9EURO</name>
<dbReference type="Proteomes" id="UP000030678">
    <property type="component" value="Unassembled WGS sequence"/>
</dbReference>
<dbReference type="AlphaFoldDB" id="V9D9N7"/>
<dbReference type="PANTHER" id="PTHR28180">
    <property type="entry name" value="CONSERVED MITOCHONDRIAL PROTEIN-RELATED"/>
    <property type="match status" value="1"/>
</dbReference>
<dbReference type="OrthoDB" id="5537330at2759"/>
<protein>
    <submittedName>
        <fullName evidence="2">Uncharacterized protein</fullName>
    </submittedName>
</protein>
<evidence type="ECO:0000256" key="1">
    <source>
        <dbReference type="SAM" id="MobiDB-lite"/>
    </source>
</evidence>
<dbReference type="GeneID" id="19983675"/>
<dbReference type="PANTHER" id="PTHR28180:SF2">
    <property type="entry name" value="PEROXISOMAL PROTEIN 2"/>
    <property type="match status" value="1"/>
</dbReference>
<dbReference type="HOGENOM" id="CLU_031480_0_0_1"/>
<dbReference type="Gene3D" id="1.20.1290.10">
    <property type="entry name" value="AhpD-like"/>
    <property type="match status" value="1"/>
</dbReference>
<dbReference type="EMBL" id="KB822705">
    <property type="protein sequence ID" value="ETI23381.1"/>
    <property type="molecule type" value="Genomic_DNA"/>
</dbReference>
<feature type="region of interest" description="Disordered" evidence="1">
    <location>
        <begin position="44"/>
        <end position="100"/>
    </location>
</feature>
<dbReference type="InterPro" id="IPR029032">
    <property type="entry name" value="AhpD-like"/>
</dbReference>
<gene>
    <name evidence="2" type="ORF">G647_05182</name>
</gene>
<accession>V9D9N7</accession>
<proteinExistence type="predicted"/>
<dbReference type="VEuPathDB" id="FungiDB:G647_05182"/>
<dbReference type="RefSeq" id="XP_008727736.1">
    <property type="nucleotide sequence ID" value="XM_008729514.1"/>
</dbReference>
<dbReference type="SUPFAM" id="SSF69118">
    <property type="entry name" value="AhpD-like"/>
    <property type="match status" value="1"/>
</dbReference>
<feature type="region of interest" description="Disordered" evidence="1">
    <location>
        <begin position="1"/>
        <end position="22"/>
    </location>
</feature>
<organism evidence="2 3">
    <name type="scientific">Cladophialophora carrionii CBS 160.54</name>
    <dbReference type="NCBI Taxonomy" id="1279043"/>
    <lineage>
        <taxon>Eukaryota</taxon>
        <taxon>Fungi</taxon>
        <taxon>Dikarya</taxon>
        <taxon>Ascomycota</taxon>
        <taxon>Pezizomycotina</taxon>
        <taxon>Eurotiomycetes</taxon>
        <taxon>Chaetothyriomycetidae</taxon>
        <taxon>Chaetothyriales</taxon>
        <taxon>Herpotrichiellaceae</taxon>
        <taxon>Cladophialophora</taxon>
    </lineage>
</organism>
<feature type="compositionally biased region" description="Low complexity" evidence="1">
    <location>
        <begin position="57"/>
        <end position="89"/>
    </location>
</feature>
<reference evidence="2 3" key="1">
    <citation type="submission" date="2013-03" db="EMBL/GenBank/DDBJ databases">
        <title>The Genome Sequence of Cladophialophora carrionii CBS 160.54.</title>
        <authorList>
            <consortium name="The Broad Institute Genomics Platform"/>
            <person name="Cuomo C."/>
            <person name="de Hoog S."/>
            <person name="Gorbushina A."/>
            <person name="Walker B."/>
            <person name="Young S.K."/>
            <person name="Zeng Q."/>
            <person name="Gargeya S."/>
            <person name="Fitzgerald M."/>
            <person name="Haas B."/>
            <person name="Abouelleil A."/>
            <person name="Allen A.W."/>
            <person name="Alvarado L."/>
            <person name="Arachchi H.M."/>
            <person name="Berlin A.M."/>
            <person name="Chapman S.B."/>
            <person name="Gainer-Dewar J."/>
            <person name="Goldberg J."/>
            <person name="Griggs A."/>
            <person name="Gujja S."/>
            <person name="Hansen M."/>
            <person name="Howarth C."/>
            <person name="Imamovic A."/>
            <person name="Ireland A."/>
            <person name="Larimer J."/>
            <person name="McCowan C."/>
            <person name="Murphy C."/>
            <person name="Pearson M."/>
            <person name="Poon T.W."/>
            <person name="Priest M."/>
            <person name="Roberts A."/>
            <person name="Saif S."/>
            <person name="Shea T."/>
            <person name="Sisk P."/>
            <person name="Sykes S."/>
            <person name="Wortman J."/>
            <person name="Nusbaum C."/>
            <person name="Birren B."/>
        </authorList>
    </citation>
    <scope>NUCLEOTIDE SEQUENCE [LARGE SCALE GENOMIC DNA]</scope>
    <source>
        <strain evidence="2 3">CBS 160.54</strain>
    </source>
</reference>